<evidence type="ECO:0000256" key="1">
    <source>
        <dbReference type="ARBA" id="ARBA00006192"/>
    </source>
</evidence>
<keyword evidence="2" id="KW-0677">Repeat</keyword>
<evidence type="ECO:0000313" key="7">
    <source>
        <dbReference type="Proteomes" id="UP000235786"/>
    </source>
</evidence>
<evidence type="ECO:0000256" key="5">
    <source>
        <dbReference type="SAM" id="MobiDB-lite"/>
    </source>
</evidence>
<proteinExistence type="inferred from homology"/>
<dbReference type="Proteomes" id="UP000235786">
    <property type="component" value="Unassembled WGS sequence"/>
</dbReference>
<dbReference type="InterPro" id="IPR002885">
    <property type="entry name" value="PPR_rpt"/>
</dbReference>
<dbReference type="Pfam" id="PF13041">
    <property type="entry name" value="PPR_2"/>
    <property type="match status" value="1"/>
</dbReference>
<comment type="function">
    <text evidence="3">Regulates mitochondrial small subunit maturation by controlling 15S rRNA 5'-end processing. Localizes to the 5' precursor of the 15S rRNA in a position that is subsequently occupied by mS47 in the mature yeast mtSSU. Uses structure and sequence-specific RNA recognition, binding to a single-stranded region of the precursor and specifically recognizing bases -6 to -1. The exchange of Ccm1 for mS47 is coupled to the irreversible removal of precursor rRNA that is accompanied by conformational changes of the mitoribosomal proteins uS5m and mS26. These conformational changes signal completion of 5'-end rRNA processing through protection of the mature 5'-end of the 15S rRNA and stabilization of mS47. The removal of the 5' precursor together with the dissociation of Ccm1 may be catalyzed by the 5'-3' exoribonuclease Pet127. Involved in the specific removal of group I introns in mitochondrial encoded transcripts.</text>
</comment>
<evidence type="ECO:0000256" key="3">
    <source>
        <dbReference type="ARBA" id="ARBA00044493"/>
    </source>
</evidence>
<organism evidence="6 7">
    <name type="scientific">Hyaloscypha variabilis (strain UAMH 11265 / GT02V1 / F)</name>
    <name type="common">Meliniomyces variabilis</name>
    <dbReference type="NCBI Taxonomy" id="1149755"/>
    <lineage>
        <taxon>Eukaryota</taxon>
        <taxon>Fungi</taxon>
        <taxon>Dikarya</taxon>
        <taxon>Ascomycota</taxon>
        <taxon>Pezizomycotina</taxon>
        <taxon>Leotiomycetes</taxon>
        <taxon>Helotiales</taxon>
        <taxon>Hyaloscyphaceae</taxon>
        <taxon>Hyaloscypha</taxon>
        <taxon>Hyaloscypha variabilis</taxon>
    </lineage>
</organism>
<feature type="region of interest" description="Disordered" evidence="5">
    <location>
        <begin position="698"/>
        <end position="738"/>
    </location>
</feature>
<dbReference type="PANTHER" id="PTHR47447">
    <property type="entry name" value="OS03G0856100 PROTEIN"/>
    <property type="match status" value="1"/>
</dbReference>
<feature type="region of interest" description="Disordered" evidence="5">
    <location>
        <begin position="371"/>
        <end position="393"/>
    </location>
</feature>
<dbReference type="Pfam" id="PF13812">
    <property type="entry name" value="PPR_3"/>
    <property type="match status" value="1"/>
</dbReference>
<gene>
    <name evidence="6" type="ORF">L207DRAFT_485088</name>
</gene>
<evidence type="ECO:0000256" key="2">
    <source>
        <dbReference type="ARBA" id="ARBA00022737"/>
    </source>
</evidence>
<evidence type="ECO:0008006" key="8">
    <source>
        <dbReference type="Google" id="ProtNLM"/>
    </source>
</evidence>
<dbReference type="STRING" id="1149755.A0A2J6RYR1"/>
<evidence type="ECO:0000256" key="4">
    <source>
        <dbReference type="ARBA" id="ARBA00044511"/>
    </source>
</evidence>
<comment type="subunit">
    <text evidence="4">Binds to mitochondrial small subunit 15S rRNA.</text>
</comment>
<dbReference type="Gene3D" id="1.25.40.10">
    <property type="entry name" value="Tetratricopeptide repeat domain"/>
    <property type="match status" value="1"/>
</dbReference>
<reference evidence="6 7" key="1">
    <citation type="submission" date="2016-04" db="EMBL/GenBank/DDBJ databases">
        <title>A degradative enzymes factory behind the ericoid mycorrhizal symbiosis.</title>
        <authorList>
            <consortium name="DOE Joint Genome Institute"/>
            <person name="Martino E."/>
            <person name="Morin E."/>
            <person name="Grelet G."/>
            <person name="Kuo A."/>
            <person name="Kohler A."/>
            <person name="Daghino S."/>
            <person name="Barry K."/>
            <person name="Choi C."/>
            <person name="Cichocki N."/>
            <person name="Clum A."/>
            <person name="Copeland A."/>
            <person name="Hainaut M."/>
            <person name="Haridas S."/>
            <person name="Labutti K."/>
            <person name="Lindquist E."/>
            <person name="Lipzen A."/>
            <person name="Khouja H.-R."/>
            <person name="Murat C."/>
            <person name="Ohm R."/>
            <person name="Olson A."/>
            <person name="Spatafora J."/>
            <person name="Veneault-Fourrey C."/>
            <person name="Henrissat B."/>
            <person name="Grigoriev I."/>
            <person name="Martin F."/>
            <person name="Perotto S."/>
        </authorList>
    </citation>
    <scope>NUCLEOTIDE SEQUENCE [LARGE SCALE GENOMIC DNA]</scope>
    <source>
        <strain evidence="6 7">F</strain>
    </source>
</reference>
<feature type="region of interest" description="Disordered" evidence="5">
    <location>
        <begin position="58"/>
        <end position="79"/>
    </location>
</feature>
<comment type="similarity">
    <text evidence="1">Belongs to the CCM1 family.</text>
</comment>
<evidence type="ECO:0000313" key="6">
    <source>
        <dbReference type="EMBL" id="PMD43649.1"/>
    </source>
</evidence>
<sequence length="738" mass="82948">MLTCPACMRRCLRTAIGDLPQISISPRRTLGPGSSGRALSARTYTSFANENFKADSSANSNKIRDVSTSTSTSSSRQEWLESRGVRPVWKERSEEASDFDRETAKELRHLKDPLKLADYVRRKLRDDNFEDAQRIIRAASKTLQCVVSWNHLISWQLSKGSLNAALKTYNEMKKRAQFPDGHTYSIIFNGCSNHPQPEMALGKALPIYHSMSSEKSKIKPTVIHVNAILKLCARAMNTEALLAIVAEMPSKGPGSPNNLTYTTLFNALRFFATGTSRSSLTVIQKRQNSEKAILEARSIWVEITKRWAQGELFIDEELVCAFGRLLTLGGRTDVDDVLSLIEQTMNIPRQIPRLGSEARRAVDPRAQITKKSTPAEAEIRPDNLALEPSSGDQPLETVVVDPFQPITTPSESPGQRRGIFAKPGQNSLSLVLQALLELQLKEPAEKYWHIFTTQHNVQPDQENFHAYLRILRVARASNEAANLVMRKMSVQDLKHTTFRIAMATCRRDKLNRNVFANAGRLLDLMQTALREPDIPFLEDYLELAITAPAYSKKTSSSGKNDWSKLEQGKQILRALERLNPSLVNLKADLRFADPQLAKKSPAERVAFVDAIHSLTRKMISSYDLLMDKAMVPREFYGPLTEQRSKLSAYVARHKRFKNGREVWKAMDKAKWTEETLAAITNPNAMPSLELFDEDTSVSFSKDQGSLGKQSSGIKKNEKKQLPAGKISERDFEEQQAMA</sequence>
<dbReference type="PANTHER" id="PTHR47447:SF24">
    <property type="entry name" value="PENTATRICOPEPTIDE REPEAT-CONTAINING PROTEIN"/>
    <property type="match status" value="1"/>
</dbReference>
<dbReference type="OrthoDB" id="185373at2759"/>
<name>A0A2J6RYR1_HYAVF</name>
<dbReference type="EMBL" id="KZ613942">
    <property type="protein sequence ID" value="PMD43649.1"/>
    <property type="molecule type" value="Genomic_DNA"/>
</dbReference>
<dbReference type="InterPro" id="IPR011990">
    <property type="entry name" value="TPR-like_helical_dom_sf"/>
</dbReference>
<feature type="compositionally biased region" description="Polar residues" evidence="5">
    <location>
        <begin position="698"/>
        <end position="713"/>
    </location>
</feature>
<protein>
    <recommendedName>
        <fullName evidence="8">Pentatricopeptide repeat protein</fullName>
    </recommendedName>
</protein>
<keyword evidence="7" id="KW-1185">Reference proteome</keyword>
<dbReference type="AlphaFoldDB" id="A0A2J6RYR1"/>
<accession>A0A2J6RYR1</accession>